<dbReference type="PANTHER" id="PTHR43553:SF24">
    <property type="entry name" value="ENERGY-COUPLING FACTOR TRANSPORTER ATP-BINDING PROTEIN ECFA1"/>
    <property type="match status" value="1"/>
</dbReference>
<dbReference type="InterPro" id="IPR050095">
    <property type="entry name" value="ECF_ABC_transporter_ATP-bd"/>
</dbReference>
<dbReference type="EMBL" id="STGJ01000007">
    <property type="protein sequence ID" value="TIC83414.1"/>
    <property type="molecule type" value="Genomic_DNA"/>
</dbReference>
<keyword evidence="3" id="KW-0472">Membrane</keyword>
<dbReference type="AlphaFoldDB" id="A0A4T0UWF2"/>
<dbReference type="Proteomes" id="UP000308891">
    <property type="component" value="Unassembled WGS sequence"/>
</dbReference>
<dbReference type="Pfam" id="PF00005">
    <property type="entry name" value="ABC_tran"/>
    <property type="match status" value="1"/>
</dbReference>
<dbReference type="Gene3D" id="3.40.50.300">
    <property type="entry name" value="P-loop containing nucleotide triphosphate hydrolases"/>
    <property type="match status" value="1"/>
</dbReference>
<dbReference type="SUPFAM" id="SSF52540">
    <property type="entry name" value="P-loop containing nucleoside triphosphate hydrolases"/>
    <property type="match status" value="1"/>
</dbReference>
<dbReference type="PANTHER" id="PTHR43553">
    <property type="entry name" value="HEAVY METAL TRANSPORTER"/>
    <property type="match status" value="1"/>
</dbReference>
<evidence type="ECO:0000256" key="3">
    <source>
        <dbReference type="ARBA" id="ARBA00022475"/>
    </source>
</evidence>
<protein>
    <submittedName>
        <fullName evidence="7">ABC transporter ATP-binding protein</fullName>
    </submittedName>
</protein>
<dbReference type="RefSeq" id="WP_136552620.1">
    <property type="nucleotide sequence ID" value="NZ_STGJ01000007.1"/>
</dbReference>
<comment type="caution">
    <text evidence="7">The sequence shown here is derived from an EMBL/GenBank/DDBJ whole genome shotgun (WGS) entry which is preliminary data.</text>
</comment>
<keyword evidence="3" id="KW-1003">Cell membrane</keyword>
<dbReference type="InterPro" id="IPR027417">
    <property type="entry name" value="P-loop_NTPase"/>
</dbReference>
<evidence type="ECO:0000313" key="7">
    <source>
        <dbReference type="EMBL" id="TIC83414.1"/>
    </source>
</evidence>
<dbReference type="GO" id="GO:0043190">
    <property type="term" value="C:ATP-binding cassette (ABC) transporter complex"/>
    <property type="evidence" value="ECO:0007669"/>
    <property type="project" value="TreeGrafter"/>
</dbReference>
<dbReference type="GO" id="GO:0042626">
    <property type="term" value="F:ATPase-coupled transmembrane transporter activity"/>
    <property type="evidence" value="ECO:0007669"/>
    <property type="project" value="TreeGrafter"/>
</dbReference>
<accession>A0A4T0UWF2</accession>
<gene>
    <name evidence="7" type="ORF">E5K04_07595</name>
</gene>
<dbReference type="InterPro" id="IPR003593">
    <property type="entry name" value="AAA+_ATPase"/>
</dbReference>
<evidence type="ECO:0000256" key="4">
    <source>
        <dbReference type="ARBA" id="ARBA00022741"/>
    </source>
</evidence>
<keyword evidence="2" id="KW-0813">Transport</keyword>
<dbReference type="PROSITE" id="PS00211">
    <property type="entry name" value="ABC_TRANSPORTER_1"/>
    <property type="match status" value="1"/>
</dbReference>
<dbReference type="SMART" id="SM00382">
    <property type="entry name" value="AAA"/>
    <property type="match status" value="1"/>
</dbReference>
<dbReference type="CDD" id="cd03225">
    <property type="entry name" value="ABC_cobalt_CbiO_domain1"/>
    <property type="match status" value="1"/>
</dbReference>
<evidence type="ECO:0000259" key="6">
    <source>
        <dbReference type="PROSITE" id="PS50893"/>
    </source>
</evidence>
<name>A0A4T0UWF2_9NEIS</name>
<dbReference type="GO" id="GO:0005524">
    <property type="term" value="F:ATP binding"/>
    <property type="evidence" value="ECO:0007669"/>
    <property type="project" value="UniProtKB-KW"/>
</dbReference>
<organism evidence="7 8">
    <name type="scientific">Crenobacter intestini</name>
    <dbReference type="NCBI Taxonomy" id="2563443"/>
    <lineage>
        <taxon>Bacteria</taxon>
        <taxon>Pseudomonadati</taxon>
        <taxon>Pseudomonadota</taxon>
        <taxon>Betaproteobacteria</taxon>
        <taxon>Neisseriales</taxon>
        <taxon>Neisseriaceae</taxon>
        <taxon>Crenobacter</taxon>
    </lineage>
</organism>
<dbReference type="InterPro" id="IPR017871">
    <property type="entry name" value="ABC_transporter-like_CS"/>
</dbReference>
<evidence type="ECO:0000256" key="1">
    <source>
        <dbReference type="ARBA" id="ARBA00005417"/>
    </source>
</evidence>
<dbReference type="OrthoDB" id="5292475at2"/>
<dbReference type="PROSITE" id="PS50893">
    <property type="entry name" value="ABC_TRANSPORTER_2"/>
    <property type="match status" value="1"/>
</dbReference>
<dbReference type="InterPro" id="IPR003439">
    <property type="entry name" value="ABC_transporter-like_ATP-bd"/>
</dbReference>
<dbReference type="GO" id="GO:0016887">
    <property type="term" value="F:ATP hydrolysis activity"/>
    <property type="evidence" value="ECO:0007669"/>
    <property type="project" value="InterPro"/>
</dbReference>
<keyword evidence="5 7" id="KW-0067">ATP-binding</keyword>
<comment type="similarity">
    <text evidence="1">Belongs to the ABC transporter superfamily.</text>
</comment>
<keyword evidence="4" id="KW-0547">Nucleotide-binding</keyword>
<feature type="domain" description="ABC transporter" evidence="6">
    <location>
        <begin position="4"/>
        <end position="242"/>
    </location>
</feature>
<evidence type="ECO:0000256" key="5">
    <source>
        <dbReference type="ARBA" id="ARBA00022840"/>
    </source>
</evidence>
<reference evidence="7 8" key="1">
    <citation type="submission" date="2019-04" db="EMBL/GenBank/DDBJ databases">
        <title>Crenobacter sp. nov.</title>
        <authorList>
            <person name="Shi S."/>
        </authorList>
    </citation>
    <scope>NUCLEOTIDE SEQUENCE [LARGE SCALE GENOMIC DNA]</scope>
    <source>
        <strain evidence="7 8">GY 70310</strain>
    </source>
</reference>
<evidence type="ECO:0000313" key="8">
    <source>
        <dbReference type="Proteomes" id="UP000308891"/>
    </source>
</evidence>
<dbReference type="InterPro" id="IPR015856">
    <property type="entry name" value="ABC_transpr_CbiO/EcfA_su"/>
</dbReference>
<keyword evidence="8" id="KW-1185">Reference proteome</keyword>
<evidence type="ECO:0000256" key="2">
    <source>
        <dbReference type="ARBA" id="ARBA00022448"/>
    </source>
</evidence>
<proteinExistence type="inferred from homology"/>
<sequence length="278" mass="28760">MALIRFEQASLTRAGAEAPCLAGIDFALTAGQTLAVVGGSGSGKSTLAGWLAGWVPHALPARETGIAEFDGAPVSGALPALRAREVQLVQGNPYAALTGCAFTVYDEVAFGPENLGLPEEEIRARCGAALELCEAEVLAARAPSTLSGGEAQRVALACALAMGPRLLLLDEAFSRLTPAAADRLLARLRALPMLTLVLFEKSFERAACAELMLWLDGGVQRGCGDAGALFDRLLPALAASDAVRAAWRARAADLWRSGVAAPCSAADALTRFTEVADG</sequence>